<keyword evidence="5" id="KW-1185">Reference proteome</keyword>
<reference evidence="4" key="1">
    <citation type="journal article" date="2020" name="Stud. Mycol.">
        <title>101 Dothideomycetes genomes: a test case for predicting lifestyles and emergence of pathogens.</title>
        <authorList>
            <person name="Haridas S."/>
            <person name="Albert R."/>
            <person name="Binder M."/>
            <person name="Bloem J."/>
            <person name="Labutti K."/>
            <person name="Salamov A."/>
            <person name="Andreopoulos B."/>
            <person name="Baker S."/>
            <person name="Barry K."/>
            <person name="Bills G."/>
            <person name="Bluhm B."/>
            <person name="Cannon C."/>
            <person name="Castanera R."/>
            <person name="Culley D."/>
            <person name="Daum C."/>
            <person name="Ezra D."/>
            <person name="Gonzalez J."/>
            <person name="Henrissat B."/>
            <person name="Kuo A."/>
            <person name="Liang C."/>
            <person name="Lipzen A."/>
            <person name="Lutzoni F."/>
            <person name="Magnuson J."/>
            <person name="Mondo S."/>
            <person name="Nolan M."/>
            <person name="Ohm R."/>
            <person name="Pangilinan J."/>
            <person name="Park H.-J."/>
            <person name="Ramirez L."/>
            <person name="Alfaro M."/>
            <person name="Sun H."/>
            <person name="Tritt A."/>
            <person name="Yoshinaga Y."/>
            <person name="Zwiers L.-H."/>
            <person name="Turgeon B."/>
            <person name="Goodwin S."/>
            <person name="Spatafora J."/>
            <person name="Crous P."/>
            <person name="Grigoriev I."/>
        </authorList>
    </citation>
    <scope>NUCLEOTIDE SEQUENCE</scope>
    <source>
        <strain evidence="4">CBS 183.55</strain>
    </source>
</reference>
<dbReference type="PROSITE" id="PS50297">
    <property type="entry name" value="ANK_REP_REGION"/>
    <property type="match status" value="1"/>
</dbReference>
<dbReference type="InterPro" id="IPR051631">
    <property type="entry name" value="Ankyrin-KH/SAM_domain"/>
</dbReference>
<evidence type="ECO:0000256" key="2">
    <source>
        <dbReference type="ARBA" id="ARBA00023043"/>
    </source>
</evidence>
<dbReference type="Gene3D" id="1.25.40.20">
    <property type="entry name" value="Ankyrin repeat-containing domain"/>
    <property type="match status" value="1"/>
</dbReference>
<dbReference type="Pfam" id="PF12796">
    <property type="entry name" value="Ank_2"/>
    <property type="match status" value="1"/>
</dbReference>
<dbReference type="GO" id="GO:0005737">
    <property type="term" value="C:cytoplasm"/>
    <property type="evidence" value="ECO:0007669"/>
    <property type="project" value="TreeGrafter"/>
</dbReference>
<dbReference type="AlphaFoldDB" id="A0A6A5R352"/>
<dbReference type="Proteomes" id="UP000800082">
    <property type="component" value="Unassembled WGS sequence"/>
</dbReference>
<sequence>VVLLLIDSRADVSAEGGALGLSPHGTALAAALFRGHQDIMELLLDRGADVNQIVLRYSTALGAALIKGHKDVVSYLLLKSADIYREGSYFTNAITAAA</sequence>
<name>A0A6A5R352_9PLEO</name>
<keyword evidence="2 3" id="KW-0040">ANK repeat</keyword>
<dbReference type="SMART" id="SM00248">
    <property type="entry name" value="ANK"/>
    <property type="match status" value="2"/>
</dbReference>
<feature type="repeat" description="ANK" evidence="3">
    <location>
        <begin position="23"/>
        <end position="51"/>
    </location>
</feature>
<proteinExistence type="predicted"/>
<dbReference type="PROSITE" id="PS50088">
    <property type="entry name" value="ANK_REPEAT"/>
    <property type="match status" value="1"/>
</dbReference>
<dbReference type="RefSeq" id="XP_033442748.1">
    <property type="nucleotide sequence ID" value="XM_033597370.1"/>
</dbReference>
<accession>A0A6A5R352</accession>
<evidence type="ECO:0000313" key="4">
    <source>
        <dbReference type="EMBL" id="KAF1922495.1"/>
    </source>
</evidence>
<dbReference type="PANTHER" id="PTHR23206:SF8">
    <property type="entry name" value="ANKYRIN REPEAT AND KH DOMAIN-CONTAINING 1"/>
    <property type="match status" value="1"/>
</dbReference>
<dbReference type="InterPro" id="IPR036770">
    <property type="entry name" value="Ankyrin_rpt-contain_sf"/>
</dbReference>
<gene>
    <name evidence="4" type="ORF">M421DRAFT_77983</name>
</gene>
<dbReference type="PANTHER" id="PTHR23206">
    <property type="entry name" value="MASK PROTEIN"/>
    <property type="match status" value="1"/>
</dbReference>
<feature type="non-terminal residue" evidence="4">
    <location>
        <position position="1"/>
    </location>
</feature>
<evidence type="ECO:0000256" key="3">
    <source>
        <dbReference type="PROSITE-ProRule" id="PRU00023"/>
    </source>
</evidence>
<dbReference type="OrthoDB" id="4772757at2759"/>
<protein>
    <submittedName>
        <fullName evidence="4">Uncharacterized protein</fullName>
    </submittedName>
</protein>
<keyword evidence="1" id="KW-0677">Repeat</keyword>
<dbReference type="EMBL" id="ML979024">
    <property type="protein sequence ID" value="KAF1922495.1"/>
    <property type="molecule type" value="Genomic_DNA"/>
</dbReference>
<evidence type="ECO:0000313" key="5">
    <source>
        <dbReference type="Proteomes" id="UP000800082"/>
    </source>
</evidence>
<organism evidence="4 5">
    <name type="scientific">Didymella exigua CBS 183.55</name>
    <dbReference type="NCBI Taxonomy" id="1150837"/>
    <lineage>
        <taxon>Eukaryota</taxon>
        <taxon>Fungi</taxon>
        <taxon>Dikarya</taxon>
        <taxon>Ascomycota</taxon>
        <taxon>Pezizomycotina</taxon>
        <taxon>Dothideomycetes</taxon>
        <taxon>Pleosporomycetidae</taxon>
        <taxon>Pleosporales</taxon>
        <taxon>Pleosporineae</taxon>
        <taxon>Didymellaceae</taxon>
        <taxon>Didymella</taxon>
    </lineage>
</organism>
<dbReference type="InterPro" id="IPR002110">
    <property type="entry name" value="Ankyrin_rpt"/>
</dbReference>
<evidence type="ECO:0000256" key="1">
    <source>
        <dbReference type="ARBA" id="ARBA00022737"/>
    </source>
</evidence>
<dbReference type="GeneID" id="54355037"/>
<dbReference type="SUPFAM" id="SSF48403">
    <property type="entry name" value="Ankyrin repeat"/>
    <property type="match status" value="1"/>
</dbReference>